<dbReference type="RefSeq" id="WP_175223210.1">
    <property type="nucleotide sequence ID" value="NZ_CABWIL020000034.1"/>
</dbReference>
<gene>
    <name evidence="2" type="ORF">BLA3211_07062</name>
</gene>
<organism evidence="2 3">
    <name type="scientific">Burkholderia aenigmatica</name>
    <dbReference type="NCBI Taxonomy" id="2015348"/>
    <lineage>
        <taxon>Bacteria</taxon>
        <taxon>Pseudomonadati</taxon>
        <taxon>Pseudomonadota</taxon>
        <taxon>Betaproteobacteria</taxon>
        <taxon>Burkholderiales</taxon>
        <taxon>Burkholderiaceae</taxon>
        <taxon>Burkholderia</taxon>
        <taxon>Burkholderia cepacia complex</taxon>
    </lineage>
</organism>
<accession>A0A6J5JL73</accession>
<evidence type="ECO:0000313" key="3">
    <source>
        <dbReference type="Proteomes" id="UP000494301"/>
    </source>
</evidence>
<keyword evidence="1" id="KW-0472">Membrane</keyword>
<keyword evidence="1" id="KW-1133">Transmembrane helix</keyword>
<sequence>MLYCTYAWCGTVAWWCAVGGLLVGLAAAGAWVWSTRVPLDPLEDNPGGIMPVIPELEALTWRVAGWKQNDRAGRRNRIAAGLTAVAVVLSAAASLLSLTPPR</sequence>
<evidence type="ECO:0000313" key="2">
    <source>
        <dbReference type="EMBL" id="CAB3972624.1"/>
    </source>
</evidence>
<feature type="transmembrane region" description="Helical" evidence="1">
    <location>
        <begin position="78"/>
        <end position="98"/>
    </location>
</feature>
<dbReference type="EMBL" id="CABWIL020000034">
    <property type="protein sequence ID" value="CAB3972624.1"/>
    <property type="molecule type" value="Genomic_DNA"/>
</dbReference>
<proteinExistence type="predicted"/>
<feature type="transmembrane region" description="Helical" evidence="1">
    <location>
        <begin position="12"/>
        <end position="33"/>
    </location>
</feature>
<dbReference type="Proteomes" id="UP000494301">
    <property type="component" value="Unassembled WGS sequence"/>
</dbReference>
<dbReference type="AlphaFoldDB" id="A0A6J5JL73"/>
<name>A0A6J5JL73_9BURK</name>
<keyword evidence="1" id="KW-0812">Transmembrane</keyword>
<protein>
    <submittedName>
        <fullName evidence="2">Uncharacterized protein</fullName>
    </submittedName>
</protein>
<evidence type="ECO:0000256" key="1">
    <source>
        <dbReference type="SAM" id="Phobius"/>
    </source>
</evidence>
<reference evidence="2 3" key="1">
    <citation type="submission" date="2020-04" db="EMBL/GenBank/DDBJ databases">
        <authorList>
            <person name="Depoorter E."/>
        </authorList>
    </citation>
    <scope>NUCLEOTIDE SEQUENCE [LARGE SCALE GENOMIC DNA]</scope>
    <source>
        <strain evidence="2 3">BCC0217</strain>
    </source>
</reference>